<feature type="transmembrane region" description="Helical" evidence="1">
    <location>
        <begin position="6"/>
        <end position="23"/>
    </location>
</feature>
<accession>A0ABD7YM04</accession>
<keyword evidence="1" id="KW-0812">Transmembrane</keyword>
<keyword evidence="1" id="KW-1133">Transmembrane helix</keyword>
<reference evidence="2 3" key="1">
    <citation type="submission" date="2022-02" db="EMBL/GenBank/DDBJ databases">
        <title>Emergence and expansion in Europe of a Vibrio aestuarianus clonal complex pathogenic for oysters.</title>
        <authorList>
            <person name="Mesnil A."/>
            <person name="Travers M.-A."/>
        </authorList>
    </citation>
    <scope>NUCLEOTIDE SEQUENCE [LARGE SCALE GENOMIC DNA]</scope>
    <source>
        <strain evidence="2 3">U17</strain>
    </source>
</reference>
<evidence type="ECO:0000313" key="2">
    <source>
        <dbReference type="EMBL" id="WGK86102.1"/>
    </source>
</evidence>
<evidence type="ECO:0000313" key="3">
    <source>
        <dbReference type="Proteomes" id="UP001241226"/>
    </source>
</evidence>
<name>A0ABD7YM04_9VIBR</name>
<dbReference type="RefSeq" id="WP_261926654.1">
    <property type="nucleotide sequence ID" value="NZ_CALYLG010000155.1"/>
</dbReference>
<proteinExistence type="predicted"/>
<dbReference type="Proteomes" id="UP001241226">
    <property type="component" value="Chromosome 1"/>
</dbReference>
<feature type="transmembrane region" description="Helical" evidence="1">
    <location>
        <begin position="30"/>
        <end position="51"/>
    </location>
</feature>
<dbReference type="EMBL" id="CP118711">
    <property type="protein sequence ID" value="WGK86102.1"/>
    <property type="molecule type" value="Genomic_DNA"/>
</dbReference>
<dbReference type="NCBIfam" id="TIGR03510">
    <property type="entry name" value="XapX"/>
    <property type="match status" value="1"/>
</dbReference>
<organism evidence="2 3">
    <name type="scientific">Vibrio aestuarianus</name>
    <dbReference type="NCBI Taxonomy" id="28171"/>
    <lineage>
        <taxon>Bacteria</taxon>
        <taxon>Pseudomonadati</taxon>
        <taxon>Pseudomonadota</taxon>
        <taxon>Gammaproteobacteria</taxon>
        <taxon>Vibrionales</taxon>
        <taxon>Vibrionaceae</taxon>
        <taxon>Vibrio</taxon>
    </lineage>
</organism>
<dbReference type="AlphaFoldDB" id="A0ABD7YM04"/>
<evidence type="ECO:0000256" key="1">
    <source>
        <dbReference type="SAM" id="Phobius"/>
    </source>
</evidence>
<gene>
    <name evidence="2" type="ORF">PYE67_04570</name>
</gene>
<sequence>MVEIILATFSGLIIGGIFTLMKLPIPAPPVISGCMAIFGVWAGHHIILQALDYLSR</sequence>
<keyword evidence="1" id="KW-0472">Membrane</keyword>
<dbReference type="InterPro" id="IPR020017">
    <property type="entry name" value="XapX_domain"/>
</dbReference>
<protein>
    <submittedName>
        <fullName evidence="2">DUF1427 family protein</fullName>
    </submittedName>
</protein>